<feature type="transmembrane region" description="Helical" evidence="1">
    <location>
        <begin position="473"/>
        <end position="495"/>
    </location>
</feature>
<gene>
    <name evidence="3" type="ORF">ABWT76_002937</name>
</gene>
<keyword evidence="1" id="KW-0472">Membrane</keyword>
<dbReference type="GO" id="GO:0016757">
    <property type="term" value="F:glycosyltransferase activity"/>
    <property type="evidence" value="ECO:0007669"/>
    <property type="project" value="UniProtKB-KW"/>
</dbReference>
<feature type="transmembrane region" description="Helical" evidence="1">
    <location>
        <begin position="379"/>
        <end position="397"/>
    </location>
</feature>
<feature type="transmembrane region" description="Helical" evidence="1">
    <location>
        <begin position="140"/>
        <end position="158"/>
    </location>
</feature>
<feature type="transmembrane region" description="Helical" evidence="1">
    <location>
        <begin position="201"/>
        <end position="230"/>
    </location>
</feature>
<keyword evidence="3" id="KW-0328">Glycosyltransferase</keyword>
<dbReference type="RefSeq" id="WP_054469878.1">
    <property type="nucleotide sequence ID" value="NZ_CP159837.1"/>
</dbReference>
<dbReference type="AlphaFoldDB" id="A0AAU8JM66"/>
<dbReference type="EC" id="2.4.-.-" evidence="3"/>
<feature type="transmembrane region" description="Helical" evidence="1">
    <location>
        <begin position="337"/>
        <end position="359"/>
    </location>
</feature>
<feature type="transmembrane region" description="Helical" evidence="1">
    <location>
        <begin position="310"/>
        <end position="331"/>
    </location>
</feature>
<name>A0AAU8JM66_9CYAN</name>
<keyword evidence="1" id="KW-1133">Transmembrane helix</keyword>
<evidence type="ECO:0000313" key="3">
    <source>
        <dbReference type="EMBL" id="XCM39967.1"/>
    </source>
</evidence>
<organism evidence="3">
    <name type="scientific">Planktothricoides raciborskii GIHE-MW2</name>
    <dbReference type="NCBI Taxonomy" id="2792601"/>
    <lineage>
        <taxon>Bacteria</taxon>
        <taxon>Bacillati</taxon>
        <taxon>Cyanobacteriota</taxon>
        <taxon>Cyanophyceae</taxon>
        <taxon>Oscillatoriophycideae</taxon>
        <taxon>Oscillatoriales</taxon>
        <taxon>Oscillatoriaceae</taxon>
        <taxon>Planktothricoides</taxon>
    </lineage>
</organism>
<proteinExistence type="predicted"/>
<dbReference type="Pfam" id="PF13231">
    <property type="entry name" value="PMT_2"/>
    <property type="match status" value="1"/>
</dbReference>
<protein>
    <submittedName>
        <fullName evidence="3">Glycosyltransferase family 39 protein</fullName>
        <ecNumber evidence="3">2.4.-.-</ecNumber>
    </submittedName>
</protein>
<feature type="transmembrane region" description="Helical" evidence="1">
    <location>
        <begin position="164"/>
        <end position="181"/>
    </location>
</feature>
<reference evidence="3" key="1">
    <citation type="submission" date="2024-07" db="EMBL/GenBank/DDBJ databases">
        <authorList>
            <person name="Kim Y.J."/>
            <person name="Jeong J.Y."/>
        </authorList>
    </citation>
    <scope>NUCLEOTIDE SEQUENCE</scope>
    <source>
        <strain evidence="3">GIHE-MW2</strain>
    </source>
</reference>
<accession>A0AAU8JM66</accession>
<evidence type="ECO:0000259" key="2">
    <source>
        <dbReference type="Pfam" id="PF13231"/>
    </source>
</evidence>
<dbReference type="EMBL" id="CP159837">
    <property type="protein sequence ID" value="XCM39967.1"/>
    <property type="molecule type" value="Genomic_DNA"/>
</dbReference>
<keyword evidence="3" id="KW-0808">Transferase</keyword>
<keyword evidence="1" id="KW-0812">Transmembrane</keyword>
<sequence length="645" mass="73595">MPIKQHYLFLTGIIIFSTALRFTGLEAKALWLDEILTTLFSLGHSFNHVPLNQIFSLAELPNIFTFNPQATCPQIAETIARESTHPPVFFCGIHWWLGRMKPTANLQDIVWQVRSLPALFGVATVGAIYLLGRVAFSPKTGLIAAALIAVSPFAVYLSQEARHYTLPLLFITLSLISLIKIQHNFQQERKVKTKTWISWVICNTIGLYTHYFFILVLAAEIGAILLWQIWQSIPTIQPTPTSPKPGEFGWHKKTHNYCQIIPIIRKIIPSLWHFSFCILPLILFLPWLSNLLQHSSRQETEWFKPFEPSWLDHIVPIYQIIMGWVLMAIALPVENQPLWIAIPCGLGMLGFAIALGRYLWQKIPCLCQNFRCQTSTFTLGMYTILILGEFLSIVYILGQDITSAIRYHFIYYPSICVLLAACFSPELVNHTHPLLADNNNLGKDSMRAISQTLAPRLCFNKNQLKISIKNRIFFDKIVILIGICSSVFVISGFAFQKPYHPELVAKQLNLEPEKPLMVIVGYENFQEVALGLGFAWELYHQRTQNLAQATHWLFIDRREGYHSIWPTLPGLEHPVTDESEGSFESFKSLNLWVVAPGLRQKEYPNNLSFSAFNDCIIDPNQYYRIGIPYQLYRCAAEPQPGGKMG</sequence>
<feature type="domain" description="Glycosyltransferase RgtA/B/C/D-like" evidence="2">
    <location>
        <begin position="110"/>
        <end position="228"/>
    </location>
</feature>
<evidence type="ECO:0000256" key="1">
    <source>
        <dbReference type="SAM" id="Phobius"/>
    </source>
</evidence>
<dbReference type="InterPro" id="IPR038731">
    <property type="entry name" value="RgtA/B/C-like"/>
</dbReference>
<feature type="transmembrane region" description="Helical" evidence="1">
    <location>
        <begin position="109"/>
        <end position="131"/>
    </location>
</feature>
<feature type="transmembrane region" description="Helical" evidence="1">
    <location>
        <begin position="271"/>
        <end position="289"/>
    </location>
</feature>